<name>A0A3M9MS22_9BACT</name>
<keyword evidence="2" id="KW-1185">Reference proteome</keyword>
<organism evidence="1 2">
    <name type="scientific">Rufibacter immobilis</name>
    <dbReference type="NCBI Taxonomy" id="1348778"/>
    <lineage>
        <taxon>Bacteria</taxon>
        <taxon>Pseudomonadati</taxon>
        <taxon>Bacteroidota</taxon>
        <taxon>Cytophagia</taxon>
        <taxon>Cytophagales</taxon>
        <taxon>Hymenobacteraceae</taxon>
        <taxon>Rufibacter</taxon>
    </lineage>
</organism>
<dbReference type="EMBL" id="RJJE01000017">
    <property type="protein sequence ID" value="RNI27518.1"/>
    <property type="molecule type" value="Genomic_DNA"/>
</dbReference>
<evidence type="ECO:0000313" key="2">
    <source>
        <dbReference type="Proteomes" id="UP000271010"/>
    </source>
</evidence>
<comment type="caution">
    <text evidence="1">The sequence shown here is derived from an EMBL/GenBank/DDBJ whole genome shotgun (WGS) entry which is preliminary data.</text>
</comment>
<proteinExistence type="predicted"/>
<evidence type="ECO:0008006" key="3">
    <source>
        <dbReference type="Google" id="ProtNLM"/>
    </source>
</evidence>
<gene>
    <name evidence="1" type="ORF">EFA69_15440</name>
</gene>
<protein>
    <recommendedName>
        <fullName evidence="3">Lipocalin-like domain-containing protein</fullName>
    </recommendedName>
</protein>
<dbReference type="Proteomes" id="UP000271010">
    <property type="component" value="Unassembled WGS sequence"/>
</dbReference>
<reference evidence="1 2" key="1">
    <citation type="submission" date="2018-11" db="EMBL/GenBank/DDBJ databases">
        <title>Rufibacter latericius sp. nov., isolated from water in Baiyang Lake.</title>
        <authorList>
            <person name="Yang Y."/>
        </authorList>
    </citation>
    <scope>NUCLEOTIDE SEQUENCE [LARGE SCALE GENOMIC DNA]</scope>
    <source>
        <strain evidence="1 2">MCC P1</strain>
    </source>
</reference>
<sequence>MGLRLGAFFTKLGKKQELGINGTTLLLKYLSGKSPLMKKLFFALLLLPFLFSLSGCSDDEETPQPDLETYVKGTWAESKVTIKVTDLSGVTVSETESVGYGTYVLDGSNLSISFMPDFKWVYSIGQRNDEPFIAATYGQNFSLEYKIIVVSNQEMIWQRASTQPDANGQMNHVSVQNIYLNRK</sequence>
<evidence type="ECO:0000313" key="1">
    <source>
        <dbReference type="EMBL" id="RNI27518.1"/>
    </source>
</evidence>
<accession>A0A3M9MS22</accession>
<dbReference type="AlphaFoldDB" id="A0A3M9MS22"/>